<dbReference type="EMBL" id="CAJNNV010032400">
    <property type="protein sequence ID" value="CAE8639880.1"/>
    <property type="molecule type" value="Genomic_DNA"/>
</dbReference>
<evidence type="ECO:0000256" key="1">
    <source>
        <dbReference type="SAM" id="MobiDB-lite"/>
    </source>
</evidence>
<dbReference type="Proteomes" id="UP000654075">
    <property type="component" value="Unassembled WGS sequence"/>
</dbReference>
<keyword evidence="3" id="KW-1185">Reference proteome</keyword>
<organism evidence="2 3">
    <name type="scientific">Polarella glacialis</name>
    <name type="common">Dinoflagellate</name>
    <dbReference type="NCBI Taxonomy" id="89957"/>
    <lineage>
        <taxon>Eukaryota</taxon>
        <taxon>Sar</taxon>
        <taxon>Alveolata</taxon>
        <taxon>Dinophyceae</taxon>
        <taxon>Suessiales</taxon>
        <taxon>Suessiaceae</taxon>
        <taxon>Polarella</taxon>
    </lineage>
</organism>
<dbReference type="OrthoDB" id="413287at2759"/>
<evidence type="ECO:0000313" key="2">
    <source>
        <dbReference type="EMBL" id="CAE8639880.1"/>
    </source>
</evidence>
<reference evidence="2" key="1">
    <citation type="submission" date="2021-02" db="EMBL/GenBank/DDBJ databases">
        <authorList>
            <person name="Dougan E. K."/>
            <person name="Rhodes N."/>
            <person name="Thang M."/>
            <person name="Chan C."/>
        </authorList>
    </citation>
    <scope>NUCLEOTIDE SEQUENCE</scope>
</reference>
<protein>
    <submittedName>
        <fullName evidence="2">Uncharacterized protein</fullName>
    </submittedName>
</protein>
<feature type="compositionally biased region" description="Basic and acidic residues" evidence="1">
    <location>
        <begin position="79"/>
        <end position="88"/>
    </location>
</feature>
<proteinExistence type="predicted"/>
<feature type="non-terminal residue" evidence="2">
    <location>
        <position position="88"/>
    </location>
</feature>
<feature type="region of interest" description="Disordered" evidence="1">
    <location>
        <begin position="58"/>
        <end position="88"/>
    </location>
</feature>
<accession>A0A813HMM1</accession>
<gene>
    <name evidence="2" type="ORF">PGLA1383_LOCUS54863</name>
</gene>
<evidence type="ECO:0000313" key="3">
    <source>
        <dbReference type="Proteomes" id="UP000654075"/>
    </source>
</evidence>
<sequence>AVLSAKDGVLNATELNLLEVHRPRRRPDRNLVTTNQALFRNPKDFCRDRLSPQLARTFEDPTTDYGRAGRSSWHYTPHKPPERGRQQH</sequence>
<comment type="caution">
    <text evidence="2">The sequence shown here is derived from an EMBL/GenBank/DDBJ whole genome shotgun (WGS) entry which is preliminary data.</text>
</comment>
<name>A0A813HMM1_POLGL</name>
<dbReference type="AlphaFoldDB" id="A0A813HMM1"/>